<protein>
    <recommendedName>
        <fullName evidence="3">Ycf36</fullName>
    </recommendedName>
</protein>
<proteinExistence type="predicted"/>
<evidence type="ECO:0008006" key="3">
    <source>
        <dbReference type="Google" id="ProtNLM"/>
    </source>
</evidence>
<dbReference type="PANTHER" id="PTHR34214">
    <property type="match status" value="1"/>
</dbReference>
<reference evidence="2" key="1">
    <citation type="journal article" date="2017" name="J. Phycol.">
        <title>Analysis of chloroplast genomes and a supermatrix inform reclassification of the Rhodomelaceae (Rhodophyta).</title>
        <authorList>
            <person name="Diaz-Tapia P."/>
            <person name="Maggs C.A."/>
            <person name="West J.A."/>
            <person name="Verbruggen H."/>
        </authorList>
    </citation>
    <scope>NUCLEOTIDE SEQUENCE</scope>
    <source>
        <strain evidence="2">PD1720</strain>
    </source>
</reference>
<dbReference type="EMBL" id="MF101454">
    <property type="protein sequence ID" value="ARW68932.1"/>
    <property type="molecule type" value="Genomic_DNA"/>
</dbReference>
<dbReference type="GeneID" id="33362002"/>
<gene>
    <name evidence="2" type="primary">ycf36</name>
</gene>
<geneLocation type="chloroplast" evidence="2"/>
<dbReference type="AlphaFoldDB" id="A0A1Z1MSX9"/>
<evidence type="ECO:0000313" key="2">
    <source>
        <dbReference type="EMBL" id="ARW68932.1"/>
    </source>
</evidence>
<dbReference type="PANTHER" id="PTHR34214:SF1">
    <property type="entry name" value="DUF1230 FAMILY PROTEIN"/>
    <property type="match status" value="1"/>
</dbReference>
<sequence length="174" mass="20766">MFTIKTNCPVPFEQQPLNEYLLLKKSWLFSWSASSKRVFIIVLVSLFLVLPLLVTLCFKVFVSSYDYYYNLCMNLCIGNVVMFLTLLRIYLGWSYILKRLLSATIFYEESGWYDGQIWVKTSDYLMQDRLIGLYQVMPFIVRIKYTFLCNIIIFFVLSFFKFLLDKYGYILYSV</sequence>
<dbReference type="InterPro" id="IPR009631">
    <property type="entry name" value="CGLD27-like"/>
</dbReference>
<feature type="transmembrane region" description="Helical" evidence="1">
    <location>
        <begin position="67"/>
        <end position="91"/>
    </location>
</feature>
<organism evidence="2">
    <name type="scientific">Kapraunia schneideri</name>
    <dbReference type="NCBI Taxonomy" id="717899"/>
    <lineage>
        <taxon>Eukaryota</taxon>
        <taxon>Rhodophyta</taxon>
        <taxon>Florideophyceae</taxon>
        <taxon>Rhodymeniophycidae</taxon>
        <taxon>Ceramiales</taxon>
        <taxon>Rhodomelaceae</taxon>
        <taxon>Kapraunia</taxon>
    </lineage>
</organism>
<keyword evidence="2" id="KW-0934">Plastid</keyword>
<keyword evidence="1" id="KW-0812">Transmembrane</keyword>
<dbReference type="RefSeq" id="YP_009399326.1">
    <property type="nucleotide sequence ID" value="NC_035296.1"/>
</dbReference>
<feature type="transmembrane region" description="Helical" evidence="1">
    <location>
        <begin position="38"/>
        <end position="61"/>
    </location>
</feature>
<keyword evidence="1" id="KW-1133">Transmembrane helix</keyword>
<name>A0A1Z1MSX9_9FLOR</name>
<accession>A0A1Z1MSX9</accession>
<keyword evidence="2" id="KW-0150">Chloroplast</keyword>
<keyword evidence="1" id="KW-0472">Membrane</keyword>
<evidence type="ECO:0000256" key="1">
    <source>
        <dbReference type="SAM" id="Phobius"/>
    </source>
</evidence>
<feature type="transmembrane region" description="Helical" evidence="1">
    <location>
        <begin position="145"/>
        <end position="164"/>
    </location>
</feature>
<dbReference type="Pfam" id="PF06799">
    <property type="entry name" value="CGLD27-like"/>
    <property type="match status" value="1"/>
</dbReference>